<keyword evidence="1" id="KW-0732">Signal</keyword>
<gene>
    <name evidence="2" type="ORF">F7Q92_07125</name>
</gene>
<dbReference type="SUPFAM" id="SSF50974">
    <property type="entry name" value="Nitrous oxide reductase, N-terminal domain"/>
    <property type="match status" value="1"/>
</dbReference>
<dbReference type="PANTHER" id="PTHR47197">
    <property type="entry name" value="PROTEIN NIRF"/>
    <property type="match status" value="1"/>
</dbReference>
<dbReference type="AlphaFoldDB" id="A0A643FDM2"/>
<dbReference type="PANTHER" id="PTHR47197:SF3">
    <property type="entry name" value="DIHYDRO-HEME D1 DEHYDROGENASE"/>
    <property type="match status" value="1"/>
</dbReference>
<dbReference type="InterPro" id="IPR051200">
    <property type="entry name" value="Host-pathogen_enzymatic-act"/>
</dbReference>
<dbReference type="InterPro" id="IPR015943">
    <property type="entry name" value="WD40/YVTN_repeat-like_dom_sf"/>
</dbReference>
<feature type="chain" id="PRO_5025029020" evidence="1">
    <location>
        <begin position="27"/>
        <end position="444"/>
    </location>
</feature>
<name>A0A643FDM2_IDEDE</name>
<keyword evidence="3" id="KW-1185">Reference proteome</keyword>
<accession>A0A643FDM2</accession>
<dbReference type="EMBL" id="VZPB01000012">
    <property type="protein sequence ID" value="KAB0583638.1"/>
    <property type="molecule type" value="Genomic_DNA"/>
</dbReference>
<comment type="caution">
    <text evidence="2">The sequence shown here is derived from an EMBL/GenBank/DDBJ whole genome shotgun (WGS) entry which is preliminary data.</text>
</comment>
<sequence>MAMPPNLLFRHGPWLLLSLFAALALSACGGGGDGSSTGSNTLGGTVSGLSTDGLVLANGSDTLAVAAGATAFTFDETIGSRYDVTVQTQPSGQTCQVSQGSGSASGNVSSVAVACRSYRVYVANTNSNTLAQFSVGSTGALSALSTPTVAVSYMPSALAINGDGSQAWLSYRDDETLSVLDIDSNGALNLSSASGQAATFGYALSLSPDASHLYAVNYGGASVSQFSVGSSGQLTALSTATAASGLAPYAMAITPDGAYAYVANASDDTISQYAVGSSGALTALSKATVSVSGYGSKPQGLAMAPGGGYLYVTLAGSAKVLSYAINAGTGALSYSSSQSTGTTPRAIALSSDGMHAYVANAGSATVSQYLVSGGSLTPMATRTVATGTTPSGIAITPDNARLYVSNAGDGTLSQFSVGSGGALSALSPATVSTGGLAPVSVVAR</sequence>
<evidence type="ECO:0000256" key="1">
    <source>
        <dbReference type="SAM" id="SignalP"/>
    </source>
</evidence>
<feature type="signal peptide" evidence="1">
    <location>
        <begin position="1"/>
        <end position="26"/>
    </location>
</feature>
<organism evidence="2 3">
    <name type="scientific">Ideonella dechloratans</name>
    <dbReference type="NCBI Taxonomy" id="36863"/>
    <lineage>
        <taxon>Bacteria</taxon>
        <taxon>Pseudomonadati</taxon>
        <taxon>Pseudomonadota</taxon>
        <taxon>Betaproteobacteria</taxon>
        <taxon>Burkholderiales</taxon>
        <taxon>Sphaerotilaceae</taxon>
        <taxon>Ideonella</taxon>
    </lineage>
</organism>
<dbReference type="Gene3D" id="2.130.10.10">
    <property type="entry name" value="YVTN repeat-like/Quinoprotein amine dehydrogenase"/>
    <property type="match status" value="3"/>
</dbReference>
<dbReference type="Proteomes" id="UP000430120">
    <property type="component" value="Unassembled WGS sequence"/>
</dbReference>
<protein>
    <submittedName>
        <fullName evidence="2">Lactonase family protein</fullName>
    </submittedName>
</protein>
<reference evidence="2 3" key="1">
    <citation type="submission" date="2019-09" db="EMBL/GenBank/DDBJ databases">
        <title>Draft genome sequences of 48 bacterial type strains from the CCUG.</title>
        <authorList>
            <person name="Tunovic T."/>
            <person name="Pineiro-Iglesias B."/>
            <person name="Unosson C."/>
            <person name="Inganas E."/>
            <person name="Ohlen M."/>
            <person name="Cardew S."/>
            <person name="Jensie-Markopoulos S."/>
            <person name="Salva-Serra F."/>
            <person name="Jaen-Luchoro D."/>
            <person name="Karlsson R."/>
            <person name="Svensson-Stadler L."/>
            <person name="Chun J."/>
            <person name="Moore E."/>
        </authorList>
    </citation>
    <scope>NUCLEOTIDE SEQUENCE [LARGE SCALE GENOMIC DNA]</scope>
    <source>
        <strain evidence="2 3">CCUG 30977</strain>
    </source>
</reference>
<dbReference type="OrthoDB" id="8843494at2"/>
<dbReference type="Pfam" id="PF10282">
    <property type="entry name" value="Lactonase"/>
    <property type="match status" value="1"/>
</dbReference>
<evidence type="ECO:0000313" key="3">
    <source>
        <dbReference type="Proteomes" id="UP000430120"/>
    </source>
</evidence>
<evidence type="ECO:0000313" key="2">
    <source>
        <dbReference type="EMBL" id="KAB0583638.1"/>
    </source>
</evidence>
<dbReference type="InterPro" id="IPR011045">
    <property type="entry name" value="N2O_reductase_N"/>
</dbReference>
<dbReference type="InterPro" id="IPR019405">
    <property type="entry name" value="Lactonase_7-beta_prop"/>
</dbReference>
<proteinExistence type="predicted"/>